<proteinExistence type="predicted"/>
<evidence type="ECO:0000313" key="1">
    <source>
        <dbReference type="EMBL" id="EFP10915.1"/>
    </source>
</evidence>
<dbReference type="FunCoup" id="E3LUF4">
    <property type="interactions" value="1094"/>
</dbReference>
<protein>
    <submittedName>
        <fullName evidence="1">Uncharacterized protein</fullName>
    </submittedName>
</protein>
<dbReference type="eggNOG" id="KOG2532">
    <property type="taxonomic scope" value="Eukaryota"/>
</dbReference>
<name>E3LUF4_CAERE</name>
<dbReference type="EMBL" id="DS268415">
    <property type="protein sequence ID" value="EFP10915.1"/>
    <property type="molecule type" value="Genomic_DNA"/>
</dbReference>
<dbReference type="InParanoid" id="E3LUF4"/>
<dbReference type="STRING" id="31234.E3LUF4"/>
<organism evidence="2">
    <name type="scientific">Caenorhabditis remanei</name>
    <name type="common">Caenorhabditis vulgaris</name>
    <dbReference type="NCBI Taxonomy" id="31234"/>
    <lineage>
        <taxon>Eukaryota</taxon>
        <taxon>Metazoa</taxon>
        <taxon>Ecdysozoa</taxon>
        <taxon>Nematoda</taxon>
        <taxon>Chromadorea</taxon>
        <taxon>Rhabditida</taxon>
        <taxon>Rhabditina</taxon>
        <taxon>Rhabditomorpha</taxon>
        <taxon>Rhabditoidea</taxon>
        <taxon>Rhabditidae</taxon>
        <taxon>Peloderinae</taxon>
        <taxon>Caenorhabditis</taxon>
    </lineage>
</organism>
<reference evidence="1" key="1">
    <citation type="submission" date="2007-07" db="EMBL/GenBank/DDBJ databases">
        <title>PCAP assembly of the Caenorhabditis remanei genome.</title>
        <authorList>
            <consortium name="The Caenorhabditis remanei Sequencing Consortium"/>
            <person name="Wilson R.K."/>
        </authorList>
    </citation>
    <scope>NUCLEOTIDE SEQUENCE [LARGE SCALE GENOMIC DNA]</scope>
    <source>
        <strain evidence="1">PB4641</strain>
    </source>
</reference>
<accession>E3LUF4</accession>
<keyword evidence="2" id="KW-1185">Reference proteome</keyword>
<sequence length="423" mass="48322">MELTYDLWEKISYSLADHPPSLCLLSKSSAKLRDLVSFVIGHYEAHLHVTFPKDECCDHAEKSSKEKVQFEMILNRKGAYRRGKAHCHSIFTCITEKTEGAIEDLLELFARELITLRFNNFPENSDVFTVFNKYSLLKCEDICFNGSLPMRNGVFDLFQSCRNVKRLVISNPNMNADFTQFWPKLKGSRLETLDLMSKNNCFVFWDIESFHHSSTKEFKMPPSLKQLFFCPKQGIECQHAENIATLLYSGSWKRVYIHSESVLEEINKRLYKPLKSVTEFCFSSKAFTVDYVISFLKKCDQVKCFNWFGLHSCVAPIVIARLLTDIPRSIVFGGCVACKSGETVGNGGFMEVGNRVAVVQVTKLLEREEFRAVYGRTLADAVLFERPFESNSVSVMYIQKKDSVCGPNCIDIHEISQKAGLLL</sequence>
<dbReference type="Proteomes" id="UP000008281">
    <property type="component" value="Unassembled WGS sequence"/>
</dbReference>
<dbReference type="OMA" id="IGHYEAH"/>
<dbReference type="AlphaFoldDB" id="E3LUF4"/>
<dbReference type="OrthoDB" id="5807103at2759"/>
<gene>
    <name evidence="1" type="ORF">CRE_31068</name>
</gene>
<evidence type="ECO:0000313" key="2">
    <source>
        <dbReference type="Proteomes" id="UP000008281"/>
    </source>
</evidence>
<dbReference type="HOGENOM" id="CLU_712200_0_0_1"/>